<keyword evidence="2" id="KW-1185">Reference proteome</keyword>
<comment type="caution">
    <text evidence="1">The sequence shown here is derived from an EMBL/GenBank/DDBJ whole genome shotgun (WGS) entry which is preliminary data.</text>
</comment>
<protein>
    <submittedName>
        <fullName evidence="1">Uncharacterized protein</fullName>
    </submittedName>
</protein>
<evidence type="ECO:0000313" key="1">
    <source>
        <dbReference type="EMBL" id="TDZ61442.1"/>
    </source>
</evidence>
<sequence length="152" mass="16585">MCYQVVELYSACGCLYYQHPIDRCAGYGQHDHLVQKRSVLVGHACPEHNTDTRAAVYTSATDDNGSLSSSSGRLNDVPFAERGVSPHISSDPGPSTATEISPAVAVDDAESIHYVDVHWESHGTSEFFTESLGKTFTRSPATFDHGQLRIVR</sequence>
<evidence type="ECO:0000313" key="2">
    <source>
        <dbReference type="Proteomes" id="UP000295703"/>
    </source>
</evidence>
<gene>
    <name evidence="1" type="ORF">CTRI78_v004377</name>
</gene>
<dbReference type="EMBL" id="RYZW01000031">
    <property type="protein sequence ID" value="TDZ61442.1"/>
    <property type="molecule type" value="Genomic_DNA"/>
</dbReference>
<dbReference type="STRING" id="5466.A0A4R8RH63"/>
<organism evidence="1 2">
    <name type="scientific">Colletotrichum trifolii</name>
    <dbReference type="NCBI Taxonomy" id="5466"/>
    <lineage>
        <taxon>Eukaryota</taxon>
        <taxon>Fungi</taxon>
        <taxon>Dikarya</taxon>
        <taxon>Ascomycota</taxon>
        <taxon>Pezizomycotina</taxon>
        <taxon>Sordariomycetes</taxon>
        <taxon>Hypocreomycetidae</taxon>
        <taxon>Glomerellales</taxon>
        <taxon>Glomerellaceae</taxon>
        <taxon>Colletotrichum</taxon>
        <taxon>Colletotrichum orbiculare species complex</taxon>
    </lineage>
</organism>
<dbReference type="Proteomes" id="UP000295703">
    <property type="component" value="Unassembled WGS sequence"/>
</dbReference>
<accession>A0A4R8RH63</accession>
<proteinExistence type="predicted"/>
<reference evidence="1 2" key="1">
    <citation type="submission" date="2018-12" db="EMBL/GenBank/DDBJ databases">
        <title>Genome sequence and assembly of Colletotrichum trifolii.</title>
        <authorList>
            <person name="Gan P."/>
            <person name="Shirasu K."/>
        </authorList>
    </citation>
    <scope>NUCLEOTIDE SEQUENCE [LARGE SCALE GENOMIC DNA]</scope>
    <source>
        <strain evidence="1 2">543-2</strain>
    </source>
</reference>
<name>A0A4R8RH63_COLTR</name>
<dbReference type="AlphaFoldDB" id="A0A4R8RH63"/>